<dbReference type="AlphaFoldDB" id="A0A4R8H9L9"/>
<gene>
    <name evidence="2" type="ORF">C7959_10715</name>
</gene>
<comment type="caution">
    <text evidence="2">The sequence shown here is derived from an EMBL/GenBank/DDBJ whole genome shotgun (WGS) entry which is preliminary data.</text>
</comment>
<dbReference type="RefSeq" id="WP_134115756.1">
    <property type="nucleotide sequence ID" value="NZ_SOEG01000007.1"/>
</dbReference>
<reference evidence="2 3" key="1">
    <citation type="submission" date="2019-03" db="EMBL/GenBank/DDBJ databases">
        <title>Subsurface microbial communities from deep shales in Ohio and West Virginia, USA.</title>
        <authorList>
            <person name="Wrighton K."/>
        </authorList>
    </citation>
    <scope>NUCLEOTIDE SEQUENCE [LARGE SCALE GENOMIC DNA]</scope>
    <source>
        <strain evidence="2 3">MSL 6dP</strain>
    </source>
</reference>
<keyword evidence="3" id="KW-1185">Reference proteome</keyword>
<keyword evidence="1" id="KW-1133">Transmembrane helix</keyword>
<keyword evidence="1" id="KW-0472">Membrane</keyword>
<keyword evidence="1" id="KW-0812">Transmembrane</keyword>
<evidence type="ECO:0008006" key="4">
    <source>
        <dbReference type="Google" id="ProtNLM"/>
    </source>
</evidence>
<protein>
    <recommendedName>
        <fullName evidence="4">DUF3899 domain-containing protein</fullName>
    </recommendedName>
</protein>
<organism evidence="2 3">
    <name type="scientific">Orenia marismortui</name>
    <dbReference type="NCBI Taxonomy" id="46469"/>
    <lineage>
        <taxon>Bacteria</taxon>
        <taxon>Bacillati</taxon>
        <taxon>Bacillota</taxon>
        <taxon>Clostridia</taxon>
        <taxon>Halanaerobiales</taxon>
        <taxon>Halobacteroidaceae</taxon>
        <taxon>Orenia</taxon>
    </lineage>
</organism>
<dbReference type="EMBL" id="SOEG01000007">
    <property type="protein sequence ID" value="TDX52308.1"/>
    <property type="molecule type" value="Genomic_DNA"/>
</dbReference>
<evidence type="ECO:0000313" key="3">
    <source>
        <dbReference type="Proteomes" id="UP000295832"/>
    </source>
</evidence>
<sequence>MKQRVKKLLKTGFIFIVLTLIVLVFISIIKNETLTLQWISNILFSQFLVLLALSSFLIIKEEFLSKIKEANKDKDNERNQDNSSKLNSGIELLIIALPILLSSIIITFL</sequence>
<dbReference type="STRING" id="926561.GCA_000379025_01332"/>
<accession>A0A4R8H9L9</accession>
<name>A0A4R8H9L9_9FIRM</name>
<dbReference type="Proteomes" id="UP000295832">
    <property type="component" value="Unassembled WGS sequence"/>
</dbReference>
<feature type="transmembrane region" description="Helical" evidence="1">
    <location>
        <begin position="35"/>
        <end position="59"/>
    </location>
</feature>
<feature type="transmembrane region" description="Helical" evidence="1">
    <location>
        <begin position="12"/>
        <end position="29"/>
    </location>
</feature>
<proteinExistence type="predicted"/>
<evidence type="ECO:0000313" key="2">
    <source>
        <dbReference type="EMBL" id="TDX52308.1"/>
    </source>
</evidence>
<feature type="transmembrane region" description="Helical" evidence="1">
    <location>
        <begin position="88"/>
        <end position="108"/>
    </location>
</feature>
<evidence type="ECO:0000256" key="1">
    <source>
        <dbReference type="SAM" id="Phobius"/>
    </source>
</evidence>